<protein>
    <submittedName>
        <fullName evidence="1">Uncharacterized protein</fullName>
    </submittedName>
</protein>
<dbReference type="AlphaFoldDB" id="A0A2Z5FTY0"/>
<reference evidence="1 2" key="1">
    <citation type="journal article" date="2018" name="Front. Microbiol.">
        <title>Hydrolytic Capabilities as a Key to Environmental Success: Chitinolytic and Cellulolytic Acidobacteria From Acidic Sub-arctic Soils and Boreal Peatlands.</title>
        <authorList>
            <person name="Belova S.E."/>
            <person name="Ravin N.V."/>
            <person name="Pankratov T.A."/>
            <person name="Rakitin A.L."/>
            <person name="Ivanova A.A."/>
            <person name="Beletsky A.V."/>
            <person name="Mardanov A.V."/>
            <person name="Sinninghe Damste J.S."/>
            <person name="Dedysh S.N."/>
        </authorList>
    </citation>
    <scope>NUCLEOTIDE SEQUENCE [LARGE SCALE GENOMIC DNA]</scope>
    <source>
        <strain evidence="1 2">SBC82</strain>
    </source>
</reference>
<gene>
    <name evidence="1" type="ORF">ACPOL_0791</name>
</gene>
<organism evidence="1 2">
    <name type="scientific">Acidisarcina polymorpha</name>
    <dbReference type="NCBI Taxonomy" id="2211140"/>
    <lineage>
        <taxon>Bacteria</taxon>
        <taxon>Pseudomonadati</taxon>
        <taxon>Acidobacteriota</taxon>
        <taxon>Terriglobia</taxon>
        <taxon>Terriglobales</taxon>
        <taxon>Acidobacteriaceae</taxon>
        <taxon>Acidisarcina</taxon>
    </lineage>
</organism>
<keyword evidence="2" id="KW-1185">Reference proteome</keyword>
<dbReference type="KEGG" id="abas:ACPOL_0791"/>
<sequence length="47" mass="4789">MFPDLGARAEPGTGSIASFSHEPATLVASISRTDLAALFSNDQPNAG</sequence>
<dbReference type="Proteomes" id="UP000253606">
    <property type="component" value="Chromosome"/>
</dbReference>
<accession>A0A2Z5FTY0</accession>
<dbReference type="EMBL" id="CP030840">
    <property type="protein sequence ID" value="AXC10152.1"/>
    <property type="molecule type" value="Genomic_DNA"/>
</dbReference>
<evidence type="ECO:0000313" key="2">
    <source>
        <dbReference type="Proteomes" id="UP000253606"/>
    </source>
</evidence>
<evidence type="ECO:0000313" key="1">
    <source>
        <dbReference type="EMBL" id="AXC10152.1"/>
    </source>
</evidence>
<proteinExistence type="predicted"/>
<name>A0A2Z5FTY0_9BACT</name>